<dbReference type="RefSeq" id="WP_378246921.1">
    <property type="nucleotide sequence ID" value="NZ_JBHRWK010000106.1"/>
</dbReference>
<dbReference type="InterPro" id="IPR036278">
    <property type="entry name" value="Sialidase_sf"/>
</dbReference>
<reference evidence="4" key="1">
    <citation type="journal article" date="2019" name="Int. J. Syst. Evol. Microbiol.">
        <title>The Global Catalogue of Microorganisms (GCM) 10K type strain sequencing project: providing services to taxonomists for standard genome sequencing and annotation.</title>
        <authorList>
            <consortium name="The Broad Institute Genomics Platform"/>
            <consortium name="The Broad Institute Genome Sequencing Center for Infectious Disease"/>
            <person name="Wu L."/>
            <person name="Ma J."/>
        </authorList>
    </citation>
    <scope>NUCLEOTIDE SEQUENCE [LARGE SCALE GENOMIC DNA]</scope>
    <source>
        <strain evidence="4">CGMCC 4.7676</strain>
    </source>
</reference>
<evidence type="ECO:0000256" key="1">
    <source>
        <dbReference type="SAM" id="MobiDB-lite"/>
    </source>
</evidence>
<name>A0ABV7PD94_9PSEU</name>
<feature type="region of interest" description="Disordered" evidence="1">
    <location>
        <begin position="108"/>
        <end position="140"/>
    </location>
</feature>
<proteinExistence type="predicted"/>
<dbReference type="SUPFAM" id="SSF50939">
    <property type="entry name" value="Sialidases"/>
    <property type="match status" value="1"/>
</dbReference>
<accession>A0ABV7PD94</accession>
<gene>
    <name evidence="3" type="ORF">ACFOSH_41690</name>
</gene>
<evidence type="ECO:0008006" key="5">
    <source>
        <dbReference type="Google" id="ProtNLM"/>
    </source>
</evidence>
<feature type="signal peptide" evidence="2">
    <location>
        <begin position="1"/>
        <end position="29"/>
    </location>
</feature>
<comment type="caution">
    <text evidence="3">The sequence shown here is derived from an EMBL/GenBank/DDBJ whole genome shotgun (WGS) entry which is preliminary data.</text>
</comment>
<evidence type="ECO:0000313" key="3">
    <source>
        <dbReference type="EMBL" id="MFC3455984.1"/>
    </source>
</evidence>
<sequence length="406" mass="42519">MRGVARRSTLTVSGLVLGLSGLLTSTASASEGWLLEQPLDSTANRIYFGVAATGANDAWTVGSTWTGSAEVPVALRWDGTKWADTTLAPVSGAGARLTDVSASAPDNVWASGDHTTEVGTRRPARLPSTAGPRAAASTSTVVQRWDGKVWTDIERPKPPAGMDGFAADITAFSPSSVWLVSSDFDPKTGKSASHLEHWTGKTWEPVEIPQTGARPLQPSRVSGTGDDDLWVAASAASADGKETPFLLHWNGKGWRQAEVPVPSEHSTGWLVNHVVPDGRGSAYVVGRVNEWNATGIPAFVTRWDGQTWRPLPSGPFDEINAAALDGSGKLWTAGWLPGDGHVLMNTWNGTEWRKDALPPEVAKTAEGSSILGFAAVPGTTGVLAAGLGSSGGLQSTWGVIASSGLR</sequence>
<protein>
    <recommendedName>
        <fullName evidence="5">Carbohydrate-binding protein</fullName>
    </recommendedName>
</protein>
<evidence type="ECO:0000313" key="4">
    <source>
        <dbReference type="Proteomes" id="UP001595645"/>
    </source>
</evidence>
<feature type="chain" id="PRO_5045455694" description="Carbohydrate-binding protein" evidence="2">
    <location>
        <begin position="30"/>
        <end position="406"/>
    </location>
</feature>
<evidence type="ECO:0000256" key="2">
    <source>
        <dbReference type="SAM" id="SignalP"/>
    </source>
</evidence>
<keyword evidence="2" id="KW-0732">Signal</keyword>
<organism evidence="3 4">
    <name type="scientific">Amycolatopsis speibonae</name>
    <dbReference type="NCBI Taxonomy" id="1450224"/>
    <lineage>
        <taxon>Bacteria</taxon>
        <taxon>Bacillati</taxon>
        <taxon>Actinomycetota</taxon>
        <taxon>Actinomycetes</taxon>
        <taxon>Pseudonocardiales</taxon>
        <taxon>Pseudonocardiaceae</taxon>
        <taxon>Amycolatopsis</taxon>
    </lineage>
</organism>
<dbReference type="Proteomes" id="UP001595645">
    <property type="component" value="Unassembled WGS sequence"/>
</dbReference>
<keyword evidence="4" id="KW-1185">Reference proteome</keyword>
<dbReference type="EMBL" id="JBHRWK010000106">
    <property type="protein sequence ID" value="MFC3455984.1"/>
    <property type="molecule type" value="Genomic_DNA"/>
</dbReference>